<feature type="domain" description="DUF7587" evidence="2">
    <location>
        <begin position="120"/>
        <end position="215"/>
    </location>
</feature>
<sequence length="323" mass="36492">MSLSHSQDVAVWGCKKIAHADEPDTAAWVVDHEENRTGLVWANEPMEGQIREKYGEDIQLSHCFGFNGTFVNGRPLIQLSKTITPCLGDNRPEELYRAVHDGQPYNGACSRSYPRGPEPLLFQVQLQKHMKWTCQAASPFMSATTNFQKAMDVSEGYAQRGHKGIKILVIDTMGNGWGTEQRIWHVATLMKDFDITVAHTRNTEYLITHSIPLQHVKTLMWPVLEHKGKNPNLIQYGTMTEPEEGWLQHERNQETARQAAEQADHTESSNEADVSKEAAGQAKRKRKRNQKDEAEEQAVPRRKGVRAKGFAPLKKRDVQGNAS</sequence>
<evidence type="ECO:0000313" key="4">
    <source>
        <dbReference type="Proteomes" id="UP001396898"/>
    </source>
</evidence>
<dbReference type="Proteomes" id="UP001396898">
    <property type="component" value="Unassembled WGS sequence"/>
</dbReference>
<dbReference type="EMBL" id="JAQQWI010000006">
    <property type="protein sequence ID" value="KAK8033014.1"/>
    <property type="molecule type" value="Genomic_DNA"/>
</dbReference>
<evidence type="ECO:0000256" key="1">
    <source>
        <dbReference type="SAM" id="MobiDB-lite"/>
    </source>
</evidence>
<feature type="compositionally biased region" description="Basic and acidic residues" evidence="1">
    <location>
        <begin position="262"/>
        <end position="276"/>
    </location>
</feature>
<protein>
    <recommendedName>
        <fullName evidence="2">DUF7587 domain-containing protein</fullName>
    </recommendedName>
</protein>
<organism evidence="3 4">
    <name type="scientific">Apiospora marii</name>
    <dbReference type="NCBI Taxonomy" id="335849"/>
    <lineage>
        <taxon>Eukaryota</taxon>
        <taxon>Fungi</taxon>
        <taxon>Dikarya</taxon>
        <taxon>Ascomycota</taxon>
        <taxon>Pezizomycotina</taxon>
        <taxon>Sordariomycetes</taxon>
        <taxon>Xylariomycetidae</taxon>
        <taxon>Amphisphaeriales</taxon>
        <taxon>Apiosporaceae</taxon>
        <taxon>Apiospora</taxon>
    </lineage>
</organism>
<dbReference type="InterPro" id="IPR056009">
    <property type="entry name" value="DUF7587"/>
</dbReference>
<feature type="region of interest" description="Disordered" evidence="1">
    <location>
        <begin position="248"/>
        <end position="323"/>
    </location>
</feature>
<proteinExistence type="predicted"/>
<name>A0ABR1SFB7_9PEZI</name>
<reference evidence="3 4" key="1">
    <citation type="submission" date="2023-01" db="EMBL/GenBank/DDBJ databases">
        <title>Analysis of 21 Apiospora genomes using comparative genomics revels a genus with tremendous synthesis potential of carbohydrate active enzymes and secondary metabolites.</title>
        <authorList>
            <person name="Sorensen T."/>
        </authorList>
    </citation>
    <scope>NUCLEOTIDE SEQUENCE [LARGE SCALE GENOMIC DNA]</scope>
    <source>
        <strain evidence="3 4">CBS 20057</strain>
    </source>
</reference>
<accession>A0ABR1SFB7</accession>
<evidence type="ECO:0000259" key="2">
    <source>
        <dbReference type="Pfam" id="PF24494"/>
    </source>
</evidence>
<dbReference type="Pfam" id="PF24494">
    <property type="entry name" value="DUF7587"/>
    <property type="match status" value="1"/>
</dbReference>
<gene>
    <name evidence="3" type="ORF">PG991_002412</name>
</gene>
<feature type="compositionally biased region" description="Basic and acidic residues" evidence="1">
    <location>
        <begin position="314"/>
        <end position="323"/>
    </location>
</feature>
<keyword evidence="4" id="KW-1185">Reference proteome</keyword>
<comment type="caution">
    <text evidence="3">The sequence shown here is derived from an EMBL/GenBank/DDBJ whole genome shotgun (WGS) entry which is preliminary data.</text>
</comment>
<evidence type="ECO:0000313" key="3">
    <source>
        <dbReference type="EMBL" id="KAK8033014.1"/>
    </source>
</evidence>